<name>A0ABR3L3H1_9TELE</name>
<feature type="region of interest" description="Disordered" evidence="1">
    <location>
        <begin position="42"/>
        <end position="144"/>
    </location>
</feature>
<dbReference type="EMBL" id="JAYMGO010000177">
    <property type="protein sequence ID" value="KAL1246661.1"/>
    <property type="molecule type" value="Genomic_DNA"/>
</dbReference>
<evidence type="ECO:0000313" key="2">
    <source>
        <dbReference type="EMBL" id="KAL1246661.1"/>
    </source>
</evidence>
<evidence type="ECO:0000256" key="1">
    <source>
        <dbReference type="SAM" id="MobiDB-lite"/>
    </source>
</evidence>
<protein>
    <submittedName>
        <fullName evidence="2">Uncharacterized protein</fullName>
    </submittedName>
</protein>
<evidence type="ECO:0000313" key="3">
    <source>
        <dbReference type="Proteomes" id="UP001558613"/>
    </source>
</evidence>
<gene>
    <name evidence="2" type="ORF">QQF64_034408</name>
</gene>
<accession>A0ABR3L3H1</accession>
<feature type="compositionally biased region" description="Basic and acidic residues" evidence="1">
    <location>
        <begin position="118"/>
        <end position="131"/>
    </location>
</feature>
<proteinExistence type="predicted"/>
<keyword evidence="3" id="KW-1185">Reference proteome</keyword>
<sequence>MSQRALTAEDKQRLNQLKWRGVPGSREVEWPVRLWTVCRRKLVKQPGGRSQSQTAEDHTESGAMGQMNERDERIKIKTKKGKTKTTNSLKQDKILNMNETGNVNGLVEAHRKANRQKTRGEYKEDIMRRASDNSCGEGEDDNDQ</sequence>
<comment type="caution">
    <text evidence="2">The sequence shown here is derived from an EMBL/GenBank/DDBJ whole genome shotgun (WGS) entry which is preliminary data.</text>
</comment>
<reference evidence="2 3" key="1">
    <citation type="submission" date="2023-09" db="EMBL/GenBank/DDBJ databases">
        <authorList>
            <person name="Wang M."/>
        </authorList>
    </citation>
    <scope>NUCLEOTIDE SEQUENCE [LARGE SCALE GENOMIC DNA]</scope>
    <source>
        <strain evidence="2">GT-2023</strain>
        <tissue evidence="2">Liver</tissue>
    </source>
</reference>
<organism evidence="2 3">
    <name type="scientific">Cirrhinus molitorella</name>
    <name type="common">mud carp</name>
    <dbReference type="NCBI Taxonomy" id="172907"/>
    <lineage>
        <taxon>Eukaryota</taxon>
        <taxon>Metazoa</taxon>
        <taxon>Chordata</taxon>
        <taxon>Craniata</taxon>
        <taxon>Vertebrata</taxon>
        <taxon>Euteleostomi</taxon>
        <taxon>Actinopterygii</taxon>
        <taxon>Neopterygii</taxon>
        <taxon>Teleostei</taxon>
        <taxon>Ostariophysi</taxon>
        <taxon>Cypriniformes</taxon>
        <taxon>Cyprinidae</taxon>
        <taxon>Labeoninae</taxon>
        <taxon>Labeonini</taxon>
        <taxon>Cirrhinus</taxon>
    </lineage>
</organism>
<feature type="region of interest" description="Disordered" evidence="1">
    <location>
        <begin position="1"/>
        <end position="20"/>
    </location>
</feature>
<dbReference type="Proteomes" id="UP001558613">
    <property type="component" value="Unassembled WGS sequence"/>
</dbReference>